<sequence length="137" mass="14494">MENAAWRMVLMTAVLAVLLGAAAEGQCTVRNDSDQSLVIVPTAKSSASVTYNVDSSVVLNGPQQHCYFRNPHTGHQKGPVMLANGRTYAIVDSQVQGEVNVCVTSFLGGLLSYGAVISAGIYPLGDVPQSKTLMRPL</sequence>
<protein>
    <recommendedName>
        <fullName evidence="4">Transmembrane protein</fullName>
    </recommendedName>
</protein>
<dbReference type="Proteomes" id="UP000886520">
    <property type="component" value="Chromosome 10"/>
</dbReference>
<evidence type="ECO:0000313" key="2">
    <source>
        <dbReference type="EMBL" id="KAI5074117.1"/>
    </source>
</evidence>
<evidence type="ECO:0000256" key="1">
    <source>
        <dbReference type="SAM" id="SignalP"/>
    </source>
</evidence>
<comment type="caution">
    <text evidence="2">The sequence shown here is derived from an EMBL/GenBank/DDBJ whole genome shotgun (WGS) entry which is preliminary data.</text>
</comment>
<organism evidence="2 3">
    <name type="scientific">Adiantum capillus-veneris</name>
    <name type="common">Maidenhair fern</name>
    <dbReference type="NCBI Taxonomy" id="13818"/>
    <lineage>
        <taxon>Eukaryota</taxon>
        <taxon>Viridiplantae</taxon>
        <taxon>Streptophyta</taxon>
        <taxon>Embryophyta</taxon>
        <taxon>Tracheophyta</taxon>
        <taxon>Polypodiopsida</taxon>
        <taxon>Polypodiidae</taxon>
        <taxon>Polypodiales</taxon>
        <taxon>Pteridineae</taxon>
        <taxon>Pteridaceae</taxon>
        <taxon>Vittarioideae</taxon>
        <taxon>Adiantum</taxon>
    </lineage>
</organism>
<evidence type="ECO:0000313" key="3">
    <source>
        <dbReference type="Proteomes" id="UP000886520"/>
    </source>
</evidence>
<feature type="signal peptide" evidence="1">
    <location>
        <begin position="1"/>
        <end position="25"/>
    </location>
</feature>
<name>A0A9D4UUG6_ADICA</name>
<dbReference type="AlphaFoldDB" id="A0A9D4UUG6"/>
<evidence type="ECO:0008006" key="4">
    <source>
        <dbReference type="Google" id="ProtNLM"/>
    </source>
</evidence>
<proteinExistence type="predicted"/>
<dbReference type="OrthoDB" id="1917593at2759"/>
<keyword evidence="3" id="KW-1185">Reference proteome</keyword>
<keyword evidence="1" id="KW-0732">Signal</keyword>
<accession>A0A9D4UUG6</accession>
<dbReference type="EMBL" id="JABFUD020000010">
    <property type="protein sequence ID" value="KAI5074117.1"/>
    <property type="molecule type" value="Genomic_DNA"/>
</dbReference>
<gene>
    <name evidence="2" type="ORF">GOP47_0010078</name>
</gene>
<feature type="chain" id="PRO_5039675418" description="Transmembrane protein" evidence="1">
    <location>
        <begin position="26"/>
        <end position="137"/>
    </location>
</feature>
<reference evidence="2" key="1">
    <citation type="submission" date="2021-01" db="EMBL/GenBank/DDBJ databases">
        <title>Adiantum capillus-veneris genome.</title>
        <authorList>
            <person name="Fang Y."/>
            <person name="Liao Q."/>
        </authorList>
    </citation>
    <scope>NUCLEOTIDE SEQUENCE</scope>
    <source>
        <strain evidence="2">H3</strain>
        <tissue evidence="2">Leaf</tissue>
    </source>
</reference>